<dbReference type="Proteomes" id="UP001634007">
    <property type="component" value="Unassembled WGS sequence"/>
</dbReference>
<evidence type="ECO:0000256" key="1">
    <source>
        <dbReference type="SAM" id="MobiDB-lite"/>
    </source>
</evidence>
<feature type="compositionally biased region" description="Low complexity" evidence="1">
    <location>
        <begin position="140"/>
        <end position="149"/>
    </location>
</feature>
<dbReference type="PANTHER" id="PTHR33130">
    <property type="entry name" value="PUTATIVE (DUF1639)-RELATED"/>
    <property type="match status" value="1"/>
</dbReference>
<feature type="compositionally biased region" description="Basic and acidic residues" evidence="1">
    <location>
        <begin position="185"/>
        <end position="197"/>
    </location>
</feature>
<sequence length="261" mass="28273">MATAPVKSQPLHNFSMPTFLRWGSATASHRQHRRPSPSGDSPPPPPPDDCGTQSRPPALGSRSGRTLGYCSAPASSSPVLDRLPKQASGSRGEGETFKINIAGADHGSGDNNGKGSGDDNEEAEAEEAVQRPWNLRPRRGANNGNPRNGEVFPAVNPSVQQGEKKENANPPPKSARLRGFAEAASGERKEEAEEGKRRLWVSLSKEEIEEDIFAMTGSRPARRPRKRPRNVQKQLDSVFPGLWLVGITADAYRMLDSPAKK</sequence>
<proteinExistence type="predicted"/>
<organism evidence="2 3">
    <name type="scientific">Eucalyptus globulus</name>
    <name type="common">Tasmanian blue gum</name>
    <dbReference type="NCBI Taxonomy" id="34317"/>
    <lineage>
        <taxon>Eukaryota</taxon>
        <taxon>Viridiplantae</taxon>
        <taxon>Streptophyta</taxon>
        <taxon>Embryophyta</taxon>
        <taxon>Tracheophyta</taxon>
        <taxon>Spermatophyta</taxon>
        <taxon>Magnoliopsida</taxon>
        <taxon>eudicotyledons</taxon>
        <taxon>Gunneridae</taxon>
        <taxon>Pentapetalae</taxon>
        <taxon>rosids</taxon>
        <taxon>malvids</taxon>
        <taxon>Myrtales</taxon>
        <taxon>Myrtaceae</taxon>
        <taxon>Myrtoideae</taxon>
        <taxon>Eucalypteae</taxon>
        <taxon>Eucalyptus</taxon>
    </lineage>
</organism>
<dbReference type="EMBL" id="JBJKBG010000005">
    <property type="protein sequence ID" value="KAL3737946.1"/>
    <property type="molecule type" value="Genomic_DNA"/>
</dbReference>
<comment type="caution">
    <text evidence="2">The sequence shown here is derived from an EMBL/GenBank/DDBJ whole genome shotgun (WGS) entry which is preliminary data.</text>
</comment>
<reference evidence="2 3" key="1">
    <citation type="submission" date="2024-11" db="EMBL/GenBank/DDBJ databases">
        <title>Chromosome-level genome assembly of Eucalyptus globulus Labill. provides insights into its genome evolution.</title>
        <authorList>
            <person name="Li X."/>
        </authorList>
    </citation>
    <scope>NUCLEOTIDE SEQUENCE [LARGE SCALE GENOMIC DNA]</scope>
    <source>
        <strain evidence="2">CL2024</strain>
        <tissue evidence="2">Fresh tender leaves</tissue>
    </source>
</reference>
<evidence type="ECO:0000313" key="3">
    <source>
        <dbReference type="Proteomes" id="UP001634007"/>
    </source>
</evidence>
<dbReference type="Pfam" id="PF07797">
    <property type="entry name" value="DUF1639"/>
    <property type="match status" value="1"/>
</dbReference>
<feature type="region of interest" description="Disordered" evidence="1">
    <location>
        <begin position="22"/>
        <end position="197"/>
    </location>
</feature>
<evidence type="ECO:0000313" key="2">
    <source>
        <dbReference type="EMBL" id="KAL3737946.1"/>
    </source>
</evidence>
<gene>
    <name evidence="2" type="ORF">ACJRO7_019468</name>
</gene>
<keyword evidence="3" id="KW-1185">Reference proteome</keyword>
<accession>A0ABD3KJ75</accession>
<dbReference type="InterPro" id="IPR012438">
    <property type="entry name" value="DUF1639"/>
</dbReference>
<protein>
    <submittedName>
        <fullName evidence="2">Uncharacterized protein</fullName>
    </submittedName>
</protein>
<dbReference type="AlphaFoldDB" id="A0ABD3KJ75"/>
<name>A0ABD3KJ75_EUCGL</name>
<dbReference type="PANTHER" id="PTHR33130:SF40">
    <property type="entry name" value="CHROMOGRANIN (DUF1639)"/>
    <property type="match status" value="1"/>
</dbReference>
<feature type="compositionally biased region" description="Acidic residues" evidence="1">
    <location>
        <begin position="118"/>
        <end position="127"/>
    </location>
</feature>